<keyword evidence="5 7" id="KW-0413">Isomerase</keyword>
<dbReference type="UniPathway" id="UPA00629">
    <property type="reaction ID" value="UER00682"/>
</dbReference>
<dbReference type="Gene3D" id="3.20.20.70">
    <property type="entry name" value="Aldolase class I"/>
    <property type="match status" value="1"/>
</dbReference>
<dbReference type="GO" id="GO:0047465">
    <property type="term" value="F:N-acylglucosamine-6-phosphate 2-epimerase activity"/>
    <property type="evidence" value="ECO:0007669"/>
    <property type="project" value="UniProtKB-EC"/>
</dbReference>
<sequence length="236" mass="24010">MHYHSPTSPWSALRGGLIVSCQAEGDSPFNTPAGVALFARAAVQGGAAGIRSEGIEKTRRILAEVSVPVIGLLKSSFADGTVCITGTLAGVRALAEMGCAVVAIDGTLREREGLSGPDFIRQVKAEMGCLVMADIATVAEGDACAAAGADCLSTTLSGYTPETAHLKAAGPDLALVRDLVARVGIPVFAEGRLNTPADAAAARQAGAWAVVAGSAITRPTLITEWYVQALQTGPPA</sequence>
<evidence type="ECO:0000256" key="4">
    <source>
        <dbReference type="ARBA" id="ARBA00013180"/>
    </source>
</evidence>
<dbReference type="SUPFAM" id="SSF51366">
    <property type="entry name" value="Ribulose-phoshate binding barrel"/>
    <property type="match status" value="1"/>
</dbReference>
<comment type="catalytic activity">
    <reaction evidence="1">
        <text>an N-acyl-D-glucosamine 6-phosphate = an N-acyl-D-mannosamine 6-phosphate</text>
        <dbReference type="Rhea" id="RHEA:23932"/>
        <dbReference type="ChEBI" id="CHEBI:57599"/>
        <dbReference type="ChEBI" id="CHEBI:57666"/>
        <dbReference type="EC" id="5.1.3.9"/>
    </reaction>
</comment>
<dbReference type="PANTHER" id="PTHR36204:SF1">
    <property type="entry name" value="N-ACETYLMANNOSAMINE-6-PHOSPHATE 2-EPIMERASE-RELATED"/>
    <property type="match status" value="1"/>
</dbReference>
<dbReference type="Proteomes" id="UP000297549">
    <property type="component" value="Unassembled WGS sequence"/>
</dbReference>
<keyword evidence="6" id="KW-0119">Carbohydrate metabolism</keyword>
<evidence type="ECO:0000256" key="2">
    <source>
        <dbReference type="ARBA" id="ARBA00002147"/>
    </source>
</evidence>
<dbReference type="InterPro" id="IPR007260">
    <property type="entry name" value="NanE"/>
</dbReference>
<accession>A0A4Z0Q9U0</accession>
<dbReference type="NCBIfam" id="NF002231">
    <property type="entry name" value="PRK01130.1"/>
    <property type="match status" value="1"/>
</dbReference>
<dbReference type="InterPro" id="IPR011060">
    <property type="entry name" value="RibuloseP-bd_barrel"/>
</dbReference>
<evidence type="ECO:0000256" key="1">
    <source>
        <dbReference type="ARBA" id="ARBA00000056"/>
    </source>
</evidence>
<keyword evidence="8" id="KW-1185">Reference proteome</keyword>
<dbReference type="EC" id="5.1.3.9" evidence="4"/>
<dbReference type="AlphaFoldDB" id="A0A4Z0Q9U0"/>
<dbReference type="OrthoDB" id="9781704at2"/>
<dbReference type="PANTHER" id="PTHR36204">
    <property type="entry name" value="N-ACETYLMANNOSAMINE-6-PHOSPHATE 2-EPIMERASE-RELATED"/>
    <property type="match status" value="1"/>
</dbReference>
<organism evidence="7 8">
    <name type="scientific">Hymenobacter aquaticus</name>
    <dbReference type="NCBI Taxonomy" id="1867101"/>
    <lineage>
        <taxon>Bacteria</taxon>
        <taxon>Pseudomonadati</taxon>
        <taxon>Bacteroidota</taxon>
        <taxon>Cytophagia</taxon>
        <taxon>Cytophagales</taxon>
        <taxon>Hymenobacteraceae</taxon>
        <taxon>Hymenobacter</taxon>
    </lineage>
</organism>
<evidence type="ECO:0000313" key="7">
    <source>
        <dbReference type="EMBL" id="TGE25821.1"/>
    </source>
</evidence>
<dbReference type="Pfam" id="PF04131">
    <property type="entry name" value="NanE"/>
    <property type="match status" value="1"/>
</dbReference>
<dbReference type="RefSeq" id="WP_135463397.1">
    <property type="nucleotide sequence ID" value="NZ_SRLC01000001.1"/>
</dbReference>
<dbReference type="GO" id="GO:0019262">
    <property type="term" value="P:N-acetylneuraminate catabolic process"/>
    <property type="evidence" value="ECO:0007669"/>
    <property type="project" value="UniProtKB-UniPathway"/>
</dbReference>
<dbReference type="EMBL" id="SRLC01000001">
    <property type="protein sequence ID" value="TGE25821.1"/>
    <property type="molecule type" value="Genomic_DNA"/>
</dbReference>
<reference evidence="7 8" key="1">
    <citation type="submission" date="2019-04" db="EMBL/GenBank/DDBJ databases">
        <authorList>
            <person name="Feng G."/>
            <person name="Zhang J."/>
            <person name="Zhu H."/>
        </authorList>
    </citation>
    <scope>NUCLEOTIDE SEQUENCE [LARGE SCALE GENOMIC DNA]</scope>
    <source>
        <strain evidence="7 8">JCM 31653</strain>
    </source>
</reference>
<dbReference type="GO" id="GO:0006053">
    <property type="term" value="P:N-acetylmannosamine catabolic process"/>
    <property type="evidence" value="ECO:0007669"/>
    <property type="project" value="TreeGrafter"/>
</dbReference>
<evidence type="ECO:0000256" key="3">
    <source>
        <dbReference type="ARBA" id="ARBA00005081"/>
    </source>
</evidence>
<gene>
    <name evidence="7" type="ORF">E5K00_11705</name>
</gene>
<protein>
    <recommendedName>
        <fullName evidence="4">N-acylglucosamine-6-phosphate 2-epimerase</fullName>
        <ecNumber evidence="4">5.1.3.9</ecNumber>
    </recommendedName>
</protein>
<comment type="caution">
    <text evidence="7">The sequence shown here is derived from an EMBL/GenBank/DDBJ whole genome shotgun (WGS) entry which is preliminary data.</text>
</comment>
<evidence type="ECO:0000313" key="8">
    <source>
        <dbReference type="Proteomes" id="UP000297549"/>
    </source>
</evidence>
<comment type="function">
    <text evidence="2">Converts N-acetylmannosamine-6-phosphate (ManNAc-6-P) to N-acetylglucosamine-6-phosphate (GlcNAc-6-P).</text>
</comment>
<evidence type="ECO:0000256" key="5">
    <source>
        <dbReference type="ARBA" id="ARBA00023235"/>
    </source>
</evidence>
<evidence type="ECO:0000256" key="6">
    <source>
        <dbReference type="ARBA" id="ARBA00023277"/>
    </source>
</evidence>
<proteinExistence type="predicted"/>
<name>A0A4Z0Q9U0_9BACT</name>
<comment type="pathway">
    <text evidence="3">Amino-sugar metabolism; N-acetylneuraminate degradation; D-fructose 6-phosphate from N-acetylneuraminate: step 3/5.</text>
</comment>
<dbReference type="InterPro" id="IPR013785">
    <property type="entry name" value="Aldolase_TIM"/>
</dbReference>
<dbReference type="GO" id="GO:0005829">
    <property type="term" value="C:cytosol"/>
    <property type="evidence" value="ECO:0007669"/>
    <property type="project" value="TreeGrafter"/>
</dbReference>